<dbReference type="AlphaFoldDB" id="A0AAU9JE56"/>
<name>A0AAU9JE56_9CILI</name>
<dbReference type="EMBL" id="CAJZBQ010000035">
    <property type="protein sequence ID" value="CAG9323848.1"/>
    <property type="molecule type" value="Genomic_DNA"/>
</dbReference>
<dbReference type="Proteomes" id="UP001162131">
    <property type="component" value="Unassembled WGS sequence"/>
</dbReference>
<sequence length="119" mass="13555">MNLIALICLRTCRCFGYHSKDAVQQDIDTKEPAHAENNLSDSLSSIRAEIGSNGIPVEKEKYYDKVGGVLVLKEEPRRNSLVNRKDSKESKYVLERRNTFPSSEKILITRLTLLNLCKE</sequence>
<evidence type="ECO:0000313" key="2">
    <source>
        <dbReference type="Proteomes" id="UP001162131"/>
    </source>
</evidence>
<organism evidence="1 2">
    <name type="scientific">Blepharisma stoltei</name>
    <dbReference type="NCBI Taxonomy" id="1481888"/>
    <lineage>
        <taxon>Eukaryota</taxon>
        <taxon>Sar</taxon>
        <taxon>Alveolata</taxon>
        <taxon>Ciliophora</taxon>
        <taxon>Postciliodesmatophora</taxon>
        <taxon>Heterotrichea</taxon>
        <taxon>Heterotrichida</taxon>
        <taxon>Blepharismidae</taxon>
        <taxon>Blepharisma</taxon>
    </lineage>
</organism>
<keyword evidence="2" id="KW-1185">Reference proteome</keyword>
<evidence type="ECO:0000313" key="1">
    <source>
        <dbReference type="EMBL" id="CAG9323848.1"/>
    </source>
</evidence>
<accession>A0AAU9JE56</accession>
<gene>
    <name evidence="1" type="ORF">BSTOLATCC_MIC34884</name>
</gene>
<protein>
    <submittedName>
        <fullName evidence="1">Uncharacterized protein</fullName>
    </submittedName>
</protein>
<reference evidence="1" key="1">
    <citation type="submission" date="2021-09" db="EMBL/GenBank/DDBJ databases">
        <authorList>
            <consortium name="AG Swart"/>
            <person name="Singh M."/>
            <person name="Singh A."/>
            <person name="Seah K."/>
            <person name="Emmerich C."/>
        </authorList>
    </citation>
    <scope>NUCLEOTIDE SEQUENCE</scope>
    <source>
        <strain evidence="1">ATCC30299</strain>
    </source>
</reference>
<proteinExistence type="predicted"/>
<comment type="caution">
    <text evidence="1">The sequence shown here is derived from an EMBL/GenBank/DDBJ whole genome shotgun (WGS) entry which is preliminary data.</text>
</comment>